<protein>
    <submittedName>
        <fullName evidence="1">Uncharacterized protein</fullName>
    </submittedName>
</protein>
<accession>A0A6M3IDH7</accession>
<organism evidence="1">
    <name type="scientific">viral metagenome</name>
    <dbReference type="NCBI Taxonomy" id="1070528"/>
    <lineage>
        <taxon>unclassified sequences</taxon>
        <taxon>metagenomes</taxon>
        <taxon>organismal metagenomes</taxon>
    </lineage>
</organism>
<dbReference type="EMBL" id="MT141162">
    <property type="protein sequence ID" value="QJA55501.1"/>
    <property type="molecule type" value="Genomic_DNA"/>
</dbReference>
<proteinExistence type="predicted"/>
<evidence type="ECO:0000313" key="2">
    <source>
        <dbReference type="EMBL" id="QJA75793.1"/>
    </source>
</evidence>
<gene>
    <name evidence="2" type="ORF">MM415A01708_0016</name>
    <name evidence="1" type="ORF">MM415B02040_0020</name>
</gene>
<dbReference type="AlphaFoldDB" id="A0A6M3IDH7"/>
<dbReference type="EMBL" id="MT142185">
    <property type="protein sequence ID" value="QJA75793.1"/>
    <property type="molecule type" value="Genomic_DNA"/>
</dbReference>
<sequence length="58" mass="6918">MKHEESVVYVLFVDRGDYYDNNQLHSIYKSKIKAQEALLRLVESFEIFEGHIEEIELT</sequence>
<evidence type="ECO:0000313" key="1">
    <source>
        <dbReference type="EMBL" id="QJA55501.1"/>
    </source>
</evidence>
<name>A0A6M3IDH7_9ZZZZ</name>
<reference evidence="1" key="1">
    <citation type="submission" date="2020-03" db="EMBL/GenBank/DDBJ databases">
        <title>The deep terrestrial virosphere.</title>
        <authorList>
            <person name="Holmfeldt K."/>
            <person name="Nilsson E."/>
            <person name="Simone D."/>
            <person name="Lopez-Fernandez M."/>
            <person name="Wu X."/>
            <person name="de Brujin I."/>
            <person name="Lundin D."/>
            <person name="Andersson A."/>
            <person name="Bertilsson S."/>
            <person name="Dopson M."/>
        </authorList>
    </citation>
    <scope>NUCLEOTIDE SEQUENCE</scope>
    <source>
        <strain evidence="2">MM415A01708</strain>
        <strain evidence="1">MM415B02040</strain>
    </source>
</reference>